<dbReference type="Proteomes" id="UP000076825">
    <property type="component" value="Chromosome 1"/>
</dbReference>
<dbReference type="PATRIC" id="fig|123899.6.peg.4205"/>
<dbReference type="InterPro" id="IPR014710">
    <property type="entry name" value="RmlC-like_jellyroll"/>
</dbReference>
<dbReference type="SUPFAM" id="SSF51182">
    <property type="entry name" value="RmlC-like cupins"/>
    <property type="match status" value="1"/>
</dbReference>
<dbReference type="eggNOG" id="COG1917">
    <property type="taxonomic scope" value="Bacteria"/>
</dbReference>
<sequence>MIRCVRLWTGKDKESHFEEGWLDLPKGERGDMLSDTVKVQSISFRETNAGGSFSWHEAPARQFVITLSGTLEFETRSGATFTIHPGDILLAEDTTGEGHRWRLTDQQPWRRAYVIFAADAQPPFISAKPSA</sequence>
<gene>
    <name evidence="2" type="ORF">SAMEA3906487_04207</name>
</gene>
<accession>A0A157SWX7</accession>
<dbReference type="RefSeq" id="WP_063492512.1">
    <property type="nucleotide sequence ID" value="NZ_CP016340.1"/>
</dbReference>
<dbReference type="Gene3D" id="2.60.120.10">
    <property type="entry name" value="Jelly Rolls"/>
    <property type="match status" value="1"/>
</dbReference>
<dbReference type="InterPro" id="IPR011051">
    <property type="entry name" value="RmlC_Cupin_sf"/>
</dbReference>
<proteinExistence type="predicted"/>
<dbReference type="STRING" id="123899.SAMEA3906487_04207"/>
<evidence type="ECO:0000259" key="1">
    <source>
        <dbReference type="Pfam" id="PF07883"/>
    </source>
</evidence>
<dbReference type="EMBL" id="LT546645">
    <property type="protein sequence ID" value="SAI74456.1"/>
    <property type="molecule type" value="Genomic_DNA"/>
</dbReference>
<organism evidence="2 3">
    <name type="scientific">Bordetella trematum</name>
    <dbReference type="NCBI Taxonomy" id="123899"/>
    <lineage>
        <taxon>Bacteria</taxon>
        <taxon>Pseudomonadati</taxon>
        <taxon>Pseudomonadota</taxon>
        <taxon>Betaproteobacteria</taxon>
        <taxon>Burkholderiales</taxon>
        <taxon>Alcaligenaceae</taxon>
        <taxon>Bordetella</taxon>
    </lineage>
</organism>
<reference evidence="2 3" key="1">
    <citation type="submission" date="2016-04" db="EMBL/GenBank/DDBJ databases">
        <authorList>
            <consortium name="Pathogen Informatics"/>
        </authorList>
    </citation>
    <scope>NUCLEOTIDE SEQUENCE [LARGE SCALE GENOMIC DNA]</scope>
    <source>
        <strain evidence="2 3">H044680328</strain>
    </source>
</reference>
<dbReference type="AlphaFoldDB" id="A0A157SWX7"/>
<feature type="domain" description="Cupin type-2" evidence="1">
    <location>
        <begin position="48"/>
        <end position="108"/>
    </location>
</feature>
<dbReference type="CDD" id="cd07009">
    <property type="entry name" value="cupin_BLL0285-like"/>
    <property type="match status" value="1"/>
</dbReference>
<dbReference type="KEGG" id="btrm:SAMEA390648704207"/>
<evidence type="ECO:0000313" key="3">
    <source>
        <dbReference type="Proteomes" id="UP000076825"/>
    </source>
</evidence>
<dbReference type="InterPro" id="IPR013096">
    <property type="entry name" value="Cupin_2"/>
</dbReference>
<keyword evidence="3" id="KW-1185">Reference proteome</keyword>
<evidence type="ECO:0000313" key="2">
    <source>
        <dbReference type="EMBL" id="SAI74456.1"/>
    </source>
</evidence>
<name>A0A157SWX7_9BORD</name>
<dbReference type="GeneID" id="56588578"/>
<dbReference type="Pfam" id="PF07883">
    <property type="entry name" value="Cupin_2"/>
    <property type="match status" value="1"/>
</dbReference>
<protein>
    <recommendedName>
        <fullName evidence="1">Cupin type-2 domain-containing protein</fullName>
    </recommendedName>
</protein>
<dbReference type="OrthoDB" id="4205621at2"/>